<evidence type="ECO:0000313" key="5">
    <source>
        <dbReference type="EMBL" id="EXU97141.1"/>
    </source>
</evidence>
<dbReference type="InterPro" id="IPR019826">
    <property type="entry name" value="Carboxylesterase_B_AS"/>
</dbReference>
<dbReference type="PANTHER" id="PTHR43918">
    <property type="entry name" value="ACETYLCHOLINESTERASE"/>
    <property type="match status" value="1"/>
</dbReference>
<sequence>MKLPVACIVLLQAATSGAIPASHDAAPTATIDSGLIFGVATQLPGAPGPVNKFLGIPYAEKPERFTLSKPPKRWSSPKNTTAFGPSCYQLHSSVILTSCADVGPGKDLLDGLFNQHPPQSEDCLLINAFAPTPSGPASGRPVVVFIPGGGWQMGNGQLDLSGFAGYEDIVAFAFNYRTNIFGFPNSGELPVQQRNLGLYDQQLALEWVQKNAKAFGGDASKVTIWGESAGSLSVDIHMHAYANVTKPPFRGAIMSSGEFSFGLLGTTAAPNNTKAWDSVVKEAGCKGASTIDCLRTMPAEKLVNITQKAGAIFIPIEDNRAVPAGRASAWRQGNLAKVPILAGTIAQEGRALVNRNISLDRFNEAYLFEPFFSNEQRDEIYAQYRKLPGLKTDFDLAAAIYTDFLWQCPMQKLTQVSASIHNPTWRYYFNMSIVDRLPSEYSYLGKFHGSDLLLLVISPTYDDSTAAGALLTPLLSTFANYFRGAIGRFVRNPGGGPGWPMVGSSFRPWDVVTLGDVGSAHTAGATPVNQTAVDKNCVLFKDALDIYEKYTGSA</sequence>
<dbReference type="eggNOG" id="KOG4389">
    <property type="taxonomic scope" value="Eukaryota"/>
</dbReference>
<dbReference type="GO" id="GO:0052689">
    <property type="term" value="F:carboxylic ester hydrolase activity"/>
    <property type="evidence" value="ECO:0007669"/>
    <property type="project" value="TreeGrafter"/>
</dbReference>
<dbReference type="HOGENOM" id="CLU_006586_15_0_1"/>
<keyword evidence="2 3" id="KW-0378">Hydrolase</keyword>
<evidence type="ECO:0000256" key="3">
    <source>
        <dbReference type="RuleBase" id="RU361235"/>
    </source>
</evidence>
<keyword evidence="3" id="KW-0732">Signal</keyword>
<feature type="signal peptide" evidence="3">
    <location>
        <begin position="1"/>
        <end position="18"/>
    </location>
</feature>
<dbReference type="ESTHER" id="metar-e9fbt1">
    <property type="family name" value="Fungal_carboxylesterase_lipase"/>
</dbReference>
<dbReference type="InterPro" id="IPR050654">
    <property type="entry name" value="AChE-related_enzymes"/>
</dbReference>
<evidence type="ECO:0000259" key="4">
    <source>
        <dbReference type="Pfam" id="PF00135"/>
    </source>
</evidence>
<dbReference type="EMBL" id="JELW01000040">
    <property type="protein sequence ID" value="EXU97141.1"/>
    <property type="molecule type" value="Genomic_DNA"/>
</dbReference>
<proteinExistence type="inferred from homology"/>
<organism evidence="5 6">
    <name type="scientific">Metarhizium robertsii</name>
    <dbReference type="NCBI Taxonomy" id="568076"/>
    <lineage>
        <taxon>Eukaryota</taxon>
        <taxon>Fungi</taxon>
        <taxon>Dikarya</taxon>
        <taxon>Ascomycota</taxon>
        <taxon>Pezizomycotina</taxon>
        <taxon>Sordariomycetes</taxon>
        <taxon>Hypocreomycetidae</taxon>
        <taxon>Hypocreales</taxon>
        <taxon>Clavicipitaceae</taxon>
        <taxon>Metarhizium</taxon>
    </lineage>
</organism>
<name>A0A014MYJ4_9HYPO</name>
<dbReference type="PANTHER" id="PTHR43918:SF4">
    <property type="entry name" value="CARBOXYLIC ESTER HYDROLASE"/>
    <property type="match status" value="1"/>
</dbReference>
<comment type="caution">
    <text evidence="5">The sequence shown here is derived from an EMBL/GenBank/DDBJ whole genome shotgun (WGS) entry which is preliminary data.</text>
</comment>
<protein>
    <recommendedName>
        <fullName evidence="3">Carboxylic ester hydrolase</fullName>
        <ecNumber evidence="3">3.1.1.-</ecNumber>
    </recommendedName>
</protein>
<dbReference type="InterPro" id="IPR029058">
    <property type="entry name" value="AB_hydrolase_fold"/>
</dbReference>
<accession>A0A014MYJ4</accession>
<evidence type="ECO:0000313" key="6">
    <source>
        <dbReference type="Proteomes" id="UP000030151"/>
    </source>
</evidence>
<dbReference type="PROSITE" id="PS00122">
    <property type="entry name" value="CARBOXYLESTERASE_B_1"/>
    <property type="match status" value="1"/>
</dbReference>
<dbReference type="Gene3D" id="3.40.50.1820">
    <property type="entry name" value="alpha/beta hydrolase"/>
    <property type="match status" value="1"/>
</dbReference>
<dbReference type="AlphaFoldDB" id="A0A014MYJ4"/>
<comment type="similarity">
    <text evidence="1 3">Belongs to the type-B carboxylesterase/lipase family.</text>
</comment>
<dbReference type="Pfam" id="PF00135">
    <property type="entry name" value="COesterase"/>
    <property type="match status" value="1"/>
</dbReference>
<dbReference type="OrthoDB" id="408631at2759"/>
<dbReference type="SUPFAM" id="SSF53474">
    <property type="entry name" value="alpha/beta-Hydrolases"/>
    <property type="match status" value="1"/>
</dbReference>
<dbReference type="Proteomes" id="UP000030151">
    <property type="component" value="Unassembled WGS sequence"/>
</dbReference>
<evidence type="ECO:0000256" key="1">
    <source>
        <dbReference type="ARBA" id="ARBA00005964"/>
    </source>
</evidence>
<evidence type="ECO:0000256" key="2">
    <source>
        <dbReference type="ARBA" id="ARBA00022801"/>
    </source>
</evidence>
<feature type="chain" id="PRO_5005100786" description="Carboxylic ester hydrolase" evidence="3">
    <location>
        <begin position="19"/>
        <end position="554"/>
    </location>
</feature>
<dbReference type="InterPro" id="IPR002018">
    <property type="entry name" value="CarbesteraseB"/>
</dbReference>
<reference evidence="5 6" key="1">
    <citation type="submission" date="2014-02" db="EMBL/GenBank/DDBJ databases">
        <title>The genome sequence of the entomopathogenic fungus Metarhizium robertsii ARSEF 2575.</title>
        <authorList>
            <person name="Giuliano Garisto Donzelli B."/>
            <person name="Roe B.A."/>
            <person name="Macmil S.L."/>
            <person name="Krasnoff S.B."/>
            <person name="Gibson D.M."/>
        </authorList>
    </citation>
    <scope>NUCLEOTIDE SEQUENCE [LARGE SCALE GENOMIC DNA]</scope>
    <source>
        <strain evidence="5 6">ARSEF 2575</strain>
    </source>
</reference>
<feature type="domain" description="Carboxylesterase type B" evidence="4">
    <location>
        <begin position="27"/>
        <end position="464"/>
    </location>
</feature>
<gene>
    <name evidence="5" type="ORF">X797_009759</name>
</gene>
<dbReference type="EC" id="3.1.1.-" evidence="3"/>